<protein>
    <submittedName>
        <fullName evidence="2">Uncharacterized protein</fullName>
    </submittedName>
</protein>
<dbReference type="OrthoDB" id="10466908at2759"/>
<reference evidence="2 3" key="1">
    <citation type="submission" date="2016-06" db="EMBL/GenBank/DDBJ databases">
        <title>Comparative genomics of the ectomycorrhizal sister species Rhizopogon vinicolor and Rhizopogon vesiculosus (Basidiomycota: Boletales) reveals a divergence of the mating type B locus.</title>
        <authorList>
            <consortium name="DOE Joint Genome Institute"/>
            <person name="Mujic A.B."/>
            <person name="Kuo A."/>
            <person name="Tritt A."/>
            <person name="Lipzen A."/>
            <person name="Chen C."/>
            <person name="Johnson J."/>
            <person name="Sharma A."/>
            <person name="Barry K."/>
            <person name="Grigoriev I.V."/>
            <person name="Spatafora J.W."/>
        </authorList>
    </citation>
    <scope>NUCLEOTIDE SEQUENCE [LARGE SCALE GENOMIC DNA]</scope>
    <source>
        <strain evidence="2 3">AM-OR11-026</strain>
    </source>
</reference>
<name>A0A1B7MGA2_9AGAM</name>
<dbReference type="Proteomes" id="UP000092154">
    <property type="component" value="Unassembled WGS sequence"/>
</dbReference>
<gene>
    <name evidence="2" type="ORF">K503DRAFT_787708</name>
</gene>
<evidence type="ECO:0000256" key="1">
    <source>
        <dbReference type="SAM" id="MobiDB-lite"/>
    </source>
</evidence>
<dbReference type="EMBL" id="KV449313">
    <property type="protein sequence ID" value="OAX31631.1"/>
    <property type="molecule type" value="Genomic_DNA"/>
</dbReference>
<organism evidence="2 3">
    <name type="scientific">Rhizopogon vinicolor AM-OR11-026</name>
    <dbReference type="NCBI Taxonomy" id="1314800"/>
    <lineage>
        <taxon>Eukaryota</taxon>
        <taxon>Fungi</taxon>
        <taxon>Dikarya</taxon>
        <taxon>Basidiomycota</taxon>
        <taxon>Agaricomycotina</taxon>
        <taxon>Agaricomycetes</taxon>
        <taxon>Agaricomycetidae</taxon>
        <taxon>Boletales</taxon>
        <taxon>Suillineae</taxon>
        <taxon>Rhizopogonaceae</taxon>
        <taxon>Rhizopogon</taxon>
    </lineage>
</organism>
<evidence type="ECO:0000313" key="3">
    <source>
        <dbReference type="Proteomes" id="UP000092154"/>
    </source>
</evidence>
<feature type="region of interest" description="Disordered" evidence="1">
    <location>
        <begin position="1"/>
        <end position="21"/>
    </location>
</feature>
<proteinExistence type="predicted"/>
<dbReference type="InParanoid" id="A0A1B7MGA2"/>
<dbReference type="AlphaFoldDB" id="A0A1B7MGA2"/>
<accession>A0A1B7MGA2</accession>
<keyword evidence="3" id="KW-1185">Reference proteome</keyword>
<sequence length="212" mass="21986">MAARAAAAKPLRPTPAIPASPRDFVSMLRSLSGTDAPVTGEDDGKGIPDDEGIVAVVPGGRETACGGGARVEGVRVRSNDGRGAMIDGWTELWEGALEGVRVLGAMEDGRGTCSPTGTFSLRPDGVLERDVTLLRWVILEKIRERCSAGGDLGPFAAFEGVRVLPDIGGAVSTGEVDLGVNRTWEVPPLRRMDSGGGVLEVVGLLTVVVGEV</sequence>
<evidence type="ECO:0000313" key="2">
    <source>
        <dbReference type="EMBL" id="OAX31631.1"/>
    </source>
</evidence>